<dbReference type="PANTHER" id="PTHR35866">
    <property type="entry name" value="PUTATIVE-RELATED"/>
    <property type="match status" value="1"/>
</dbReference>
<proteinExistence type="predicted"/>
<dbReference type="AlphaFoldDB" id="A0A1M7Y2J8"/>
<evidence type="ECO:0000313" key="1">
    <source>
        <dbReference type="EMBL" id="SHO45946.1"/>
    </source>
</evidence>
<dbReference type="Pfam" id="PF03692">
    <property type="entry name" value="CxxCxxCC"/>
    <property type="match status" value="1"/>
</dbReference>
<accession>A0A1M7Y2J8</accession>
<dbReference type="OrthoDB" id="9810361at2"/>
<sequence>MKETEKIFHCTRCGYCCHGQTTVSLDTDDQERMCRALALPREEVAARYWRITGNVVQMKVIEGHCIFYNEGCTVHNGRPWRCAEWPLHPSILTDESNFSAIADSCPGIKKEVGYDEFCIVLRKILADNQRARC</sequence>
<evidence type="ECO:0000313" key="2">
    <source>
        <dbReference type="Proteomes" id="UP000184603"/>
    </source>
</evidence>
<reference evidence="1 2" key="1">
    <citation type="submission" date="2016-12" db="EMBL/GenBank/DDBJ databases">
        <authorList>
            <person name="Song W.-J."/>
            <person name="Kurnit D.M."/>
        </authorList>
    </citation>
    <scope>NUCLEOTIDE SEQUENCE [LARGE SCALE GENOMIC DNA]</scope>
    <source>
        <strain evidence="1 2">DSM 18488</strain>
    </source>
</reference>
<dbReference type="EMBL" id="FRFE01000004">
    <property type="protein sequence ID" value="SHO45946.1"/>
    <property type="molecule type" value="Genomic_DNA"/>
</dbReference>
<dbReference type="STRING" id="1121416.SAMN02745220_01271"/>
<dbReference type="Proteomes" id="UP000184603">
    <property type="component" value="Unassembled WGS sequence"/>
</dbReference>
<keyword evidence="2" id="KW-1185">Reference proteome</keyword>
<dbReference type="PANTHER" id="PTHR35866:SF1">
    <property type="entry name" value="YKGJ FAMILY CYSTEINE CLUSTER PROTEIN"/>
    <property type="match status" value="1"/>
</dbReference>
<dbReference type="InterPro" id="IPR005358">
    <property type="entry name" value="Puta_zinc/iron-chelating_dom"/>
</dbReference>
<evidence type="ECO:0008006" key="3">
    <source>
        <dbReference type="Google" id="ProtNLM"/>
    </source>
</evidence>
<organism evidence="1 2">
    <name type="scientific">Desulfopila aestuarii DSM 18488</name>
    <dbReference type="NCBI Taxonomy" id="1121416"/>
    <lineage>
        <taxon>Bacteria</taxon>
        <taxon>Pseudomonadati</taxon>
        <taxon>Thermodesulfobacteriota</taxon>
        <taxon>Desulfobulbia</taxon>
        <taxon>Desulfobulbales</taxon>
        <taxon>Desulfocapsaceae</taxon>
        <taxon>Desulfopila</taxon>
    </lineage>
</organism>
<gene>
    <name evidence="1" type="ORF">SAMN02745220_01271</name>
</gene>
<name>A0A1M7Y2J8_9BACT</name>
<dbReference type="RefSeq" id="WP_073612603.1">
    <property type="nucleotide sequence ID" value="NZ_FRFE01000004.1"/>
</dbReference>
<protein>
    <recommendedName>
        <fullName evidence="3">Zinc-or iron-chelating domain-containing protein</fullName>
    </recommendedName>
</protein>